<keyword evidence="2" id="KW-1185">Reference proteome</keyword>
<proteinExistence type="predicted"/>
<organism evidence="1 2">
    <name type="scientific">Protopolystoma xenopodis</name>
    <dbReference type="NCBI Taxonomy" id="117903"/>
    <lineage>
        <taxon>Eukaryota</taxon>
        <taxon>Metazoa</taxon>
        <taxon>Spiralia</taxon>
        <taxon>Lophotrochozoa</taxon>
        <taxon>Platyhelminthes</taxon>
        <taxon>Monogenea</taxon>
        <taxon>Polyopisthocotylea</taxon>
        <taxon>Polystomatidea</taxon>
        <taxon>Polystomatidae</taxon>
        <taxon>Protopolystoma</taxon>
    </lineage>
</organism>
<dbReference type="Proteomes" id="UP000784294">
    <property type="component" value="Unassembled WGS sequence"/>
</dbReference>
<sequence length="60" mass="6382">MAFKFIRLSIELGPAALTAVPEKQGLDLVAVGDQSGEGCTLDIQAEVERYSLQVDAVCSQ</sequence>
<reference evidence="1" key="1">
    <citation type="submission" date="2018-11" db="EMBL/GenBank/DDBJ databases">
        <authorList>
            <consortium name="Pathogen Informatics"/>
        </authorList>
    </citation>
    <scope>NUCLEOTIDE SEQUENCE</scope>
</reference>
<gene>
    <name evidence="1" type="ORF">PXEA_LOCUS25137</name>
</gene>
<protein>
    <submittedName>
        <fullName evidence="1">Uncharacterized protein</fullName>
    </submittedName>
</protein>
<accession>A0A3S5B2I0</accession>
<dbReference type="AlphaFoldDB" id="A0A3S5B2I0"/>
<dbReference type="EMBL" id="CAAALY010125417">
    <property type="protein sequence ID" value="VEL31697.1"/>
    <property type="molecule type" value="Genomic_DNA"/>
</dbReference>
<name>A0A3S5B2I0_9PLAT</name>
<evidence type="ECO:0000313" key="2">
    <source>
        <dbReference type="Proteomes" id="UP000784294"/>
    </source>
</evidence>
<comment type="caution">
    <text evidence="1">The sequence shown here is derived from an EMBL/GenBank/DDBJ whole genome shotgun (WGS) entry which is preliminary data.</text>
</comment>
<evidence type="ECO:0000313" key="1">
    <source>
        <dbReference type="EMBL" id="VEL31697.1"/>
    </source>
</evidence>